<name>A0A1R2CZ21_9CILI</name>
<evidence type="ECO:0000313" key="3">
    <source>
        <dbReference type="Proteomes" id="UP000187209"/>
    </source>
</evidence>
<comment type="caution">
    <text evidence="2">The sequence shown here is derived from an EMBL/GenBank/DDBJ whole genome shotgun (WGS) entry which is preliminary data.</text>
</comment>
<dbReference type="InterPro" id="IPR011009">
    <property type="entry name" value="Kinase-like_dom_sf"/>
</dbReference>
<dbReference type="PROSITE" id="PS50011">
    <property type="entry name" value="PROTEIN_KINASE_DOM"/>
    <property type="match status" value="1"/>
</dbReference>
<dbReference type="Proteomes" id="UP000187209">
    <property type="component" value="Unassembled WGS sequence"/>
</dbReference>
<protein>
    <recommendedName>
        <fullName evidence="1">Protein kinase domain-containing protein</fullName>
    </recommendedName>
</protein>
<organism evidence="2 3">
    <name type="scientific">Stentor coeruleus</name>
    <dbReference type="NCBI Taxonomy" id="5963"/>
    <lineage>
        <taxon>Eukaryota</taxon>
        <taxon>Sar</taxon>
        <taxon>Alveolata</taxon>
        <taxon>Ciliophora</taxon>
        <taxon>Postciliodesmatophora</taxon>
        <taxon>Heterotrichea</taxon>
        <taxon>Heterotrichida</taxon>
        <taxon>Stentoridae</taxon>
        <taxon>Stentor</taxon>
    </lineage>
</organism>
<dbReference type="Gene3D" id="1.10.510.10">
    <property type="entry name" value="Transferase(Phosphotransferase) domain 1"/>
    <property type="match status" value="1"/>
</dbReference>
<evidence type="ECO:0000313" key="2">
    <source>
        <dbReference type="EMBL" id="OMJ94254.1"/>
    </source>
</evidence>
<gene>
    <name evidence="2" type="ORF">SteCoe_2591</name>
</gene>
<evidence type="ECO:0000259" key="1">
    <source>
        <dbReference type="PROSITE" id="PS50011"/>
    </source>
</evidence>
<proteinExistence type="predicted"/>
<dbReference type="InterPro" id="IPR000719">
    <property type="entry name" value="Prot_kinase_dom"/>
</dbReference>
<sequence>MDSFENTILLLKNWFDRDNIEVSQIEECIKIMLSLPPDHKEYFQWLYLTQIFDIKSYRALKKIKSVFANSMPELGINLRKKIAKKSLTKNMISGDDRNPKQDSELCSNENLPNANEQFLFVKEALLRFKEIFDEHYSSIHSGTEEKKPKVKKQRSFMLSLPGDACLITQKSIAESFNISEQFPSNQNIYKASITSSNFSGVVVALLEETNLPLPESLTSFYKNGDFPCFYNSFNILFQNIPYRVTILDLPNNTLKAYISNFHKLSRQQKESYKELRINQAEKLFRQLLNDLISYRECKIESHRNIYPFNILVYESNEYLYNLRFKLVFPKIVDERCNYSGNIIAVLPTPASELKYMPPEIVNYHDYIQKYGDELSSIDYHKADIWAIATCTLHMITDKLIDKWNKLNANNILTLEIVKQLGNHVNFTKALLSCFKLNHKERNNAEDVLALLG</sequence>
<dbReference type="GO" id="GO:0005524">
    <property type="term" value="F:ATP binding"/>
    <property type="evidence" value="ECO:0007669"/>
    <property type="project" value="InterPro"/>
</dbReference>
<accession>A0A1R2CZ21</accession>
<dbReference type="GO" id="GO:0004672">
    <property type="term" value="F:protein kinase activity"/>
    <property type="evidence" value="ECO:0007669"/>
    <property type="project" value="InterPro"/>
</dbReference>
<feature type="domain" description="Protein kinase" evidence="1">
    <location>
        <begin position="133"/>
        <end position="452"/>
    </location>
</feature>
<dbReference type="AlphaFoldDB" id="A0A1R2CZ21"/>
<reference evidence="2 3" key="1">
    <citation type="submission" date="2016-11" db="EMBL/GenBank/DDBJ databases">
        <title>The macronuclear genome of Stentor coeruleus: a giant cell with tiny introns.</title>
        <authorList>
            <person name="Slabodnick M."/>
            <person name="Ruby J.G."/>
            <person name="Reiff S.B."/>
            <person name="Swart E.C."/>
            <person name="Gosai S."/>
            <person name="Prabakaran S."/>
            <person name="Witkowska E."/>
            <person name="Larue G.E."/>
            <person name="Fisher S."/>
            <person name="Freeman R.M."/>
            <person name="Gunawardena J."/>
            <person name="Chu W."/>
            <person name="Stover N.A."/>
            <person name="Gregory B.D."/>
            <person name="Nowacki M."/>
            <person name="Derisi J."/>
            <person name="Roy S.W."/>
            <person name="Marshall W.F."/>
            <person name="Sood P."/>
        </authorList>
    </citation>
    <scope>NUCLEOTIDE SEQUENCE [LARGE SCALE GENOMIC DNA]</scope>
    <source>
        <strain evidence="2">WM001</strain>
    </source>
</reference>
<dbReference type="SUPFAM" id="SSF56112">
    <property type="entry name" value="Protein kinase-like (PK-like)"/>
    <property type="match status" value="1"/>
</dbReference>
<keyword evidence="3" id="KW-1185">Reference proteome</keyword>
<dbReference type="EMBL" id="MPUH01000029">
    <property type="protein sequence ID" value="OMJ94254.1"/>
    <property type="molecule type" value="Genomic_DNA"/>
</dbReference>